<evidence type="ECO:0000256" key="4">
    <source>
        <dbReference type="ARBA" id="ARBA00023027"/>
    </source>
</evidence>
<evidence type="ECO:0000313" key="10">
    <source>
        <dbReference type="EnsemblMetazoa" id="GBRI036852-PA"/>
    </source>
</evidence>
<dbReference type="GO" id="GO:0005759">
    <property type="term" value="C:mitochondrial matrix"/>
    <property type="evidence" value="ECO:0007669"/>
    <property type="project" value="TreeGrafter"/>
</dbReference>
<organism evidence="10 11">
    <name type="scientific">Glossina brevipalpis</name>
    <dbReference type="NCBI Taxonomy" id="37001"/>
    <lineage>
        <taxon>Eukaryota</taxon>
        <taxon>Metazoa</taxon>
        <taxon>Ecdysozoa</taxon>
        <taxon>Arthropoda</taxon>
        <taxon>Hexapoda</taxon>
        <taxon>Insecta</taxon>
        <taxon>Pterygota</taxon>
        <taxon>Neoptera</taxon>
        <taxon>Endopterygota</taxon>
        <taxon>Diptera</taxon>
        <taxon>Brachycera</taxon>
        <taxon>Muscomorpha</taxon>
        <taxon>Hippoboscoidea</taxon>
        <taxon>Glossinidae</taxon>
        <taxon>Glossina</taxon>
    </lineage>
</organism>
<proteinExistence type="inferred from homology"/>
<dbReference type="UniPathway" id="UPA00261">
    <property type="reaction ID" value="UER00374"/>
</dbReference>
<protein>
    <recommendedName>
        <fullName evidence="7 8">Multifunctional fusion protein</fullName>
    </recommendedName>
    <domain>
        <recommendedName>
            <fullName evidence="8">Delta-1-pyrroline-5-carboxylate dehydrogenase</fullName>
            <shortName evidence="8">P5C dehydrogenase</shortName>
        </recommendedName>
        <alternativeName>
            <fullName evidence="7">L-glutamate gamma-semialdehyde dehydrogenase</fullName>
        </alternativeName>
    </domain>
    <domain>
        <recommendedName>
            <fullName evidence="7">L-glutamate gamma-semialdehyde dehydrogenase</fullName>
            <ecNumber evidence="7">1.2.1.88</ecNumber>
        </recommendedName>
    </domain>
</protein>
<evidence type="ECO:0000256" key="2">
    <source>
        <dbReference type="ARBA" id="ARBA00009986"/>
    </source>
</evidence>
<dbReference type="STRING" id="37001.A0A1A9WY04"/>
<dbReference type="PROSITE" id="PS00070">
    <property type="entry name" value="ALDEHYDE_DEHYDR_CYS"/>
    <property type="match status" value="1"/>
</dbReference>
<dbReference type="InterPro" id="IPR016163">
    <property type="entry name" value="Ald_DH_C"/>
</dbReference>
<feature type="domain" description="Aldehyde dehydrogenase" evidence="9">
    <location>
        <begin position="86"/>
        <end position="550"/>
    </location>
</feature>
<dbReference type="GO" id="GO:0003842">
    <property type="term" value="F:L-glutamate gamma-semialdehyde dehydrogenase activity"/>
    <property type="evidence" value="ECO:0007669"/>
    <property type="project" value="UniProtKB-UniRule"/>
</dbReference>
<reference evidence="11" key="1">
    <citation type="submission" date="2014-03" db="EMBL/GenBank/DDBJ databases">
        <authorList>
            <person name="Aksoy S."/>
            <person name="Warren W."/>
            <person name="Wilson R.K."/>
        </authorList>
    </citation>
    <scope>NUCLEOTIDE SEQUENCE [LARGE SCALE GENOMIC DNA]</scope>
    <source>
        <strain evidence="11">IAEA</strain>
    </source>
</reference>
<keyword evidence="4 7" id="KW-0520">NAD</keyword>
<dbReference type="EC" id="1.2.1.88" evidence="7"/>
<sequence length="579" mass="64874">MNFFLRTRIFNRKFSTAIKNVKSSKQTNLSVIPSHRFDNINYTNEPILQYRPLSKELGDLERALVQLQCECAEIPIVVGGKTYKTDKEHYQVLPHKHCHKLAKYYHADEKMLQEAIEAAVEAQRKWDFTNYNTRFKIWEKAAYLMATKYRPQLVAATMLGQSKTIYQAEIDAAAELIDFTRLNAQFCKKLLNYRPTSADILVTQNHFLLRGLGGFVAAISPFNFTAIGGNLAYTPALMGNAVLWKPADTAILSSWLIFKIMKEAGVPDGVVNFVPSDGPTFGKVITTSSELAGVNFTGSVPTFKRIWKMVSENLDVYKNFPRLSGECGGKNYHFVHPSADVDTVIAATIRSAFEYSGQKCSACSRLFVPTSLWESKIRKPLCEKTDRLILGDVSDYKTFLAAVIDEKALKRISAYIIAAKSNPRCHIIAGGKVFDSCGYFIEPTILLLSDINDVLLKEEIFGPVLSVYVYKDTEIEKTIDLIGSTTPYALTGSVFATDENFIKSCLWNFRHTAGNFYINDKSTGAVVGQQPFGGGKMSGTNDKPGSPFYLLRWTSPLAIKETFVPQHDIYYPYMGVNTE</sequence>
<accession>A0A1A9WY04</accession>
<dbReference type="NCBIfam" id="TIGR01236">
    <property type="entry name" value="D1pyr5carbox1"/>
    <property type="match status" value="1"/>
</dbReference>
<keyword evidence="11" id="KW-1185">Reference proteome</keyword>
<dbReference type="Gene3D" id="3.40.605.10">
    <property type="entry name" value="Aldehyde Dehydrogenase, Chain A, domain 1"/>
    <property type="match status" value="1"/>
</dbReference>
<reference evidence="10" key="2">
    <citation type="submission" date="2020-05" db="UniProtKB">
        <authorList>
            <consortium name="EnsemblMetazoa"/>
        </authorList>
    </citation>
    <scope>IDENTIFICATION</scope>
    <source>
        <strain evidence="10">IAEA</strain>
    </source>
</reference>
<comment type="catalytic activity">
    <reaction evidence="6 7">
        <text>L-glutamate 5-semialdehyde + NAD(+) + H2O = L-glutamate + NADH + 2 H(+)</text>
        <dbReference type="Rhea" id="RHEA:30235"/>
        <dbReference type="ChEBI" id="CHEBI:15377"/>
        <dbReference type="ChEBI" id="CHEBI:15378"/>
        <dbReference type="ChEBI" id="CHEBI:29985"/>
        <dbReference type="ChEBI" id="CHEBI:57540"/>
        <dbReference type="ChEBI" id="CHEBI:57945"/>
        <dbReference type="ChEBI" id="CHEBI:58066"/>
        <dbReference type="EC" id="1.2.1.88"/>
    </reaction>
</comment>
<dbReference type="Gene3D" id="3.40.309.10">
    <property type="entry name" value="Aldehyde Dehydrogenase, Chain A, domain 2"/>
    <property type="match status" value="1"/>
</dbReference>
<dbReference type="Proteomes" id="UP000091820">
    <property type="component" value="Unassembled WGS sequence"/>
</dbReference>
<evidence type="ECO:0000256" key="5">
    <source>
        <dbReference type="ARBA" id="ARBA00023062"/>
    </source>
</evidence>
<dbReference type="PANTHER" id="PTHR42862:SF1">
    <property type="entry name" value="DELTA-1-PYRROLINE-5-CARBOXYLATE DEHYDROGENASE 2, ISOFORM A-RELATED"/>
    <property type="match status" value="1"/>
</dbReference>
<evidence type="ECO:0000256" key="6">
    <source>
        <dbReference type="ARBA" id="ARBA00048142"/>
    </source>
</evidence>
<keyword evidence="5 7" id="KW-0642">Proline metabolism</keyword>
<evidence type="ECO:0000256" key="1">
    <source>
        <dbReference type="ARBA" id="ARBA00004786"/>
    </source>
</evidence>
<dbReference type="AlphaFoldDB" id="A0A1A9WY04"/>
<comment type="pathway">
    <text evidence="1 7">Amino-acid degradation; L-proline degradation into L-glutamate; L-glutamate from L-proline: step 2/2.</text>
</comment>
<evidence type="ECO:0000256" key="3">
    <source>
        <dbReference type="ARBA" id="ARBA00023002"/>
    </source>
</evidence>
<dbReference type="InterPro" id="IPR005931">
    <property type="entry name" value="P5CDH/ALDH4A1"/>
</dbReference>
<dbReference type="FunFam" id="3.40.309.10:FF:000005">
    <property type="entry name" value="1-pyrroline-5-carboxylate dehydrogenase 1"/>
    <property type="match status" value="1"/>
</dbReference>
<dbReference type="SUPFAM" id="SSF53720">
    <property type="entry name" value="ALDH-like"/>
    <property type="match status" value="1"/>
</dbReference>
<evidence type="ECO:0000256" key="8">
    <source>
        <dbReference type="RuleBase" id="RU366030"/>
    </source>
</evidence>
<dbReference type="InterPro" id="IPR015590">
    <property type="entry name" value="Aldehyde_DH_dom"/>
</dbReference>
<dbReference type="VEuPathDB" id="VectorBase:GBRI036852"/>
<dbReference type="FunFam" id="3.40.605.10:FF:000006">
    <property type="entry name" value="1-pyrroline-5-carboxylate dehydrogenase"/>
    <property type="match status" value="1"/>
</dbReference>
<dbReference type="GO" id="GO:0010133">
    <property type="term" value="P:L-proline catabolic process to L-glutamate"/>
    <property type="evidence" value="ECO:0007669"/>
    <property type="project" value="UniProtKB-UniRule"/>
</dbReference>
<name>A0A1A9WY04_9MUSC</name>
<dbReference type="Pfam" id="PF00171">
    <property type="entry name" value="Aldedh"/>
    <property type="match status" value="1"/>
</dbReference>
<keyword evidence="3 7" id="KW-0560">Oxidoreductase</keyword>
<evidence type="ECO:0000313" key="11">
    <source>
        <dbReference type="Proteomes" id="UP000091820"/>
    </source>
</evidence>
<dbReference type="InterPro" id="IPR016162">
    <property type="entry name" value="Ald_DH_N"/>
</dbReference>
<dbReference type="EnsemblMetazoa" id="GBRI036852-RA">
    <property type="protein sequence ID" value="GBRI036852-PA"/>
    <property type="gene ID" value="GBRI036852"/>
</dbReference>
<dbReference type="InterPro" id="IPR016161">
    <property type="entry name" value="Ald_DH/histidinol_DH"/>
</dbReference>
<comment type="similarity">
    <text evidence="2 7">Belongs to the aldehyde dehydrogenase family.</text>
</comment>
<dbReference type="InterPro" id="IPR050485">
    <property type="entry name" value="Proline_metab_enzyme"/>
</dbReference>
<evidence type="ECO:0000259" key="9">
    <source>
        <dbReference type="Pfam" id="PF00171"/>
    </source>
</evidence>
<dbReference type="PANTHER" id="PTHR42862">
    <property type="entry name" value="DELTA-1-PYRROLINE-5-CARBOXYLATE DEHYDROGENASE 1, ISOFORM A-RELATED"/>
    <property type="match status" value="1"/>
</dbReference>
<evidence type="ECO:0000256" key="7">
    <source>
        <dbReference type="RuleBase" id="RU366016"/>
    </source>
</evidence>
<dbReference type="InterPro" id="IPR016160">
    <property type="entry name" value="Ald_DH_CS_CYS"/>
</dbReference>